<protein>
    <submittedName>
        <fullName evidence="1">Uncharacterized protein</fullName>
    </submittedName>
</protein>
<dbReference type="VEuPathDB" id="TriTrypDB:TcBrA4_0036590"/>
<dbReference type="EMBL" id="PRFA01000022">
    <property type="protein sequence ID" value="PWU95347.1"/>
    <property type="molecule type" value="Genomic_DNA"/>
</dbReference>
<sequence>MLSERFVDDMLRDGHAWRRALKQCDTQECLAPSSRAAKSKMGPVFRRGCTDNVCSLRFVSTLRAPADTLNSQEKERTLRQRMRGRWNPSTKPTNSQRDILLELLQRQLELHGFSTAYKESRDALLKEQREVESFYRQQRGKRKILERAARHVAQQQEIFMEESQIRQKLLDVERRKRTSIAASMFHGAFIIATNVEFAERKAIFEEFNEQYAIIVNEARHALQSITGLPYSLYKSLVSLQRREGKARGQIVLSHIKHCESLKMYMNITIDNCLKAEIAQVIAMERPFLEILQMKSKKQRHKFIQ</sequence>
<dbReference type="AlphaFoldDB" id="A0A2V2VFS1"/>
<dbReference type="VEuPathDB" id="TriTrypDB:ECC02_005633"/>
<dbReference type="VEuPathDB" id="TriTrypDB:TCDM_01072"/>
<dbReference type="Proteomes" id="UP000246121">
    <property type="component" value="Unassembled WGS sequence"/>
</dbReference>
<comment type="caution">
    <text evidence="1">The sequence shown here is derived from an EMBL/GenBank/DDBJ whole genome shotgun (WGS) entry which is preliminary data.</text>
</comment>
<dbReference type="VEuPathDB" id="TriTrypDB:TcCL_NonESM06627"/>
<dbReference type="VEuPathDB" id="TriTrypDB:Tc_MARK_5956"/>
<dbReference type="VEuPathDB" id="TriTrypDB:C4B63_22g319"/>
<reference evidence="1 2" key="1">
    <citation type="journal article" date="2018" name="Microb. Genom.">
        <title>Expanding an expanded genome: long-read sequencing of Trypanosoma cruzi.</title>
        <authorList>
            <person name="Berna L."/>
            <person name="Rodriguez M."/>
            <person name="Chiribao M.L."/>
            <person name="Parodi-Talice A."/>
            <person name="Pita S."/>
            <person name="Rijo G."/>
            <person name="Alvarez-Valin F."/>
            <person name="Robello C."/>
        </authorList>
    </citation>
    <scope>NUCLEOTIDE SEQUENCE [LARGE SCALE GENOMIC DNA]</scope>
    <source>
        <strain evidence="1 2">Dm28c</strain>
    </source>
</reference>
<dbReference type="VEuPathDB" id="TriTrypDB:TcCLB.511417.94"/>
<dbReference type="VEuPathDB" id="TriTrypDB:C3747_191g70"/>
<dbReference type="VEuPathDB" id="TriTrypDB:BCY84_01587"/>
<name>A0A2V2VFS1_TRYCR</name>
<evidence type="ECO:0000313" key="1">
    <source>
        <dbReference type="EMBL" id="PWU95347.1"/>
    </source>
</evidence>
<accession>A0A2V2VFS1</accession>
<evidence type="ECO:0000313" key="2">
    <source>
        <dbReference type="Proteomes" id="UP000246121"/>
    </source>
</evidence>
<dbReference type="VEuPathDB" id="TriTrypDB:TCSYLVIO_007237"/>
<dbReference type="VEuPathDB" id="TriTrypDB:TcCLB.505999.24"/>
<dbReference type="VEuPathDB" id="TriTrypDB:TcYC6_0015990"/>
<gene>
    <name evidence="1" type="ORF">C4B63_22g319</name>
</gene>
<proteinExistence type="predicted"/>
<dbReference type="VEuPathDB" id="TriTrypDB:TcG_07003"/>
<organism evidence="1 2">
    <name type="scientific">Trypanosoma cruzi</name>
    <dbReference type="NCBI Taxonomy" id="5693"/>
    <lineage>
        <taxon>Eukaryota</taxon>
        <taxon>Discoba</taxon>
        <taxon>Euglenozoa</taxon>
        <taxon>Kinetoplastea</taxon>
        <taxon>Metakinetoplastina</taxon>
        <taxon>Trypanosomatida</taxon>
        <taxon>Trypanosomatidae</taxon>
        <taxon>Trypanosoma</taxon>
        <taxon>Schizotrypanum</taxon>
    </lineage>
</organism>